<dbReference type="RefSeq" id="XP_009040397.1">
    <property type="nucleotide sequence ID" value="XM_009042149.1"/>
</dbReference>
<feature type="region of interest" description="Disordered" evidence="1">
    <location>
        <begin position="428"/>
        <end position="465"/>
    </location>
</feature>
<dbReference type="Proteomes" id="UP000002729">
    <property type="component" value="Unassembled WGS sequence"/>
</dbReference>
<organism evidence="3">
    <name type="scientific">Aureococcus anophagefferens</name>
    <name type="common">Harmful bloom alga</name>
    <dbReference type="NCBI Taxonomy" id="44056"/>
    <lineage>
        <taxon>Eukaryota</taxon>
        <taxon>Sar</taxon>
        <taxon>Stramenopiles</taxon>
        <taxon>Ochrophyta</taxon>
        <taxon>Pelagophyceae</taxon>
        <taxon>Pelagomonadales</taxon>
        <taxon>Pelagomonadaceae</taxon>
        <taxon>Aureococcus</taxon>
    </lineage>
</organism>
<protein>
    <submittedName>
        <fullName evidence="2">Expressed protein</fullName>
    </submittedName>
</protein>
<dbReference type="Pfam" id="PF03134">
    <property type="entry name" value="TB2_DP1_HVA22"/>
    <property type="match status" value="1"/>
</dbReference>
<dbReference type="InterPro" id="IPR036465">
    <property type="entry name" value="vWFA_dom_sf"/>
</dbReference>
<name>F0YJ13_AURAN</name>
<evidence type="ECO:0000313" key="3">
    <source>
        <dbReference type="Proteomes" id="UP000002729"/>
    </source>
</evidence>
<reference evidence="2 3" key="1">
    <citation type="journal article" date="2011" name="Proc. Natl. Acad. Sci. U.S.A.">
        <title>Niche of harmful alga Aureococcus anophagefferens revealed through ecogenomics.</title>
        <authorList>
            <person name="Gobler C.J."/>
            <person name="Berry D.L."/>
            <person name="Dyhrman S.T."/>
            <person name="Wilhelm S.W."/>
            <person name="Salamov A."/>
            <person name="Lobanov A.V."/>
            <person name="Zhang Y."/>
            <person name="Collier J.L."/>
            <person name="Wurch L.L."/>
            <person name="Kustka A.B."/>
            <person name="Dill B.D."/>
            <person name="Shah M."/>
            <person name="VerBerkmoes N.C."/>
            <person name="Kuo A."/>
            <person name="Terry A."/>
            <person name="Pangilinan J."/>
            <person name="Lindquist E.A."/>
            <person name="Lucas S."/>
            <person name="Paulsen I.T."/>
            <person name="Hattenrath-Lehmann T.K."/>
            <person name="Talmage S.C."/>
            <person name="Walker E.A."/>
            <person name="Koch F."/>
            <person name="Burson A.M."/>
            <person name="Marcoval M.A."/>
            <person name="Tang Y.Z."/>
            <person name="Lecleir G.R."/>
            <person name="Coyne K.J."/>
            <person name="Berg G.M."/>
            <person name="Bertrand E.M."/>
            <person name="Saito M.A."/>
            <person name="Gladyshev V.N."/>
            <person name="Grigoriev I.V."/>
        </authorList>
    </citation>
    <scope>NUCLEOTIDE SEQUENCE [LARGE SCALE GENOMIC DNA]</scope>
    <source>
        <strain evidence="3">CCMP 1984</strain>
    </source>
</reference>
<dbReference type="Gene3D" id="3.40.50.410">
    <property type="entry name" value="von Willebrand factor, type A domain"/>
    <property type="match status" value="1"/>
</dbReference>
<dbReference type="InterPro" id="IPR004345">
    <property type="entry name" value="TB2_DP1_HVA22"/>
</dbReference>
<dbReference type="InParanoid" id="F0YJ13"/>
<gene>
    <name evidence="2" type="ORF">AURANDRAFT_72407</name>
</gene>
<dbReference type="GeneID" id="20228694"/>
<feature type="compositionally biased region" description="Acidic residues" evidence="1">
    <location>
        <begin position="449"/>
        <end position="459"/>
    </location>
</feature>
<evidence type="ECO:0000313" key="2">
    <source>
        <dbReference type="EMBL" id="EGB04840.1"/>
    </source>
</evidence>
<feature type="region of interest" description="Disordered" evidence="1">
    <location>
        <begin position="1"/>
        <end position="61"/>
    </location>
</feature>
<dbReference type="SUPFAM" id="SSF53300">
    <property type="entry name" value="vWA-like"/>
    <property type="match status" value="1"/>
</dbReference>
<sequence length="663" mass="71404">MTPPSTGASRACIPTADPTAAPTSDPTAGTGAPTTDPSAAPTGVPTADPSAAPTGTPTTDPTAPLLIAECLDEAAYYVFGLDASKSMEETGWNIARKFTQDMAKTLLDLNDERISAGLEPHQVAAYWFNGAHVNSPGTFTEFTTDYDAFEVSILDYGEVEEAQTQHPQGFQKATLWLDPVTSKFKSHVLITDGAPFAATGPCKNGESLGHLIGGTPEHNYETFTDIRDTPCRAECAVLDCDATGPTGCLEQMRPWAKADCLSEDGKSDKGKAEACECALHVAELFNAVPHFSTTVVGVQNAHNPEERYTEIFDAMASTPGHYIDAMGGELGEDDITEYVDRTLRAACNTPYQKCQRNNDVSTFPRDKYADGDDEFQHKSWAIGCDFAEKDAMSTRRALGEVTFNLENEDDKENLLMKPLRTPVVASYDDDELEDATPFSEAPETPADDKEVEEEEEEAVVESPAASPSEWDLLVNEASVRVGAAVSRLPPDARRVVDAVEARTGLTALNLVAAAAAVVPFLCLTVMWTWRQIAVAAVGGAYPAFRTAKLLVEVEAAAPDPAEVKQWAAYWLFCSASLALRHTVGLSLLPPVFYVKAALLGWLVSSDTRGAKVVWDAAVEPLVKPCFKPKEACMALVATGKKVRRRMSACFSPSPVSFEEIHAD</sequence>
<dbReference type="AlphaFoldDB" id="F0YJ13"/>
<dbReference type="OrthoDB" id="10009287at2759"/>
<dbReference type="KEGG" id="aaf:AURANDRAFT_72407"/>
<proteinExistence type="predicted"/>
<keyword evidence="3" id="KW-1185">Reference proteome</keyword>
<dbReference type="EMBL" id="GL833146">
    <property type="protein sequence ID" value="EGB04840.1"/>
    <property type="molecule type" value="Genomic_DNA"/>
</dbReference>
<evidence type="ECO:0000256" key="1">
    <source>
        <dbReference type="SAM" id="MobiDB-lite"/>
    </source>
</evidence>
<feature type="compositionally biased region" description="Low complexity" evidence="1">
    <location>
        <begin position="14"/>
        <end position="61"/>
    </location>
</feature>
<accession>F0YJ13</accession>